<protein>
    <recommendedName>
        <fullName evidence="4">DUF2125 domain-containing protein</fullName>
    </recommendedName>
</protein>
<dbReference type="Proteomes" id="UP000182661">
    <property type="component" value="Unassembled WGS sequence"/>
</dbReference>
<dbReference type="OrthoDB" id="7169664at2"/>
<keyword evidence="3" id="KW-1185">Reference proteome</keyword>
<evidence type="ECO:0000256" key="1">
    <source>
        <dbReference type="SAM" id="Phobius"/>
    </source>
</evidence>
<accession>A0A657LNM4</accession>
<evidence type="ECO:0000313" key="2">
    <source>
        <dbReference type="EMBL" id="OJF92287.1"/>
    </source>
</evidence>
<keyword evidence="1" id="KW-0472">Membrane</keyword>
<dbReference type="AlphaFoldDB" id="A0A657LNM4"/>
<sequence length="338" mass="36103">MTATETAASPASRKIWQLAIGIVVFIALYTGAWFFAADQIKTRISAFLESGVAPGLSGECDSMDVRGFPFRIGLFCDTVRIDDTRRATSGVFGALRSAAQVYQPGHAIVELDGPAEIRVSPGLSMSADWALMHASLQANWQGLDRTSIASDKLAGTVLMTGTGESFGFAAEHSEIHMRRNGPDLDAAYSVTGLKISPAASQDLFPLITASLDLTVVDRANLLDTGSRQPDALYNNKGEVRNLTLDLGNDQVGTITGPFSVDGEGFISGEFSVTLKNIEGWRQNLTKAFPDEDTTILVNNIANMLTALADGKNESTVKLNVRDGTAFLAFIPIGVLPQL</sequence>
<dbReference type="Pfam" id="PF09898">
    <property type="entry name" value="DUF2125"/>
    <property type="match status" value="1"/>
</dbReference>
<evidence type="ECO:0000313" key="3">
    <source>
        <dbReference type="Proteomes" id="UP000182661"/>
    </source>
</evidence>
<dbReference type="InterPro" id="IPR018666">
    <property type="entry name" value="DUF2125"/>
</dbReference>
<comment type="caution">
    <text evidence="2">The sequence shown here is derived from an EMBL/GenBank/DDBJ whole genome shotgun (WGS) entry which is preliminary data.</text>
</comment>
<organism evidence="2 3">
    <name type="scientific">Pararhizobium antarcticum</name>
    <dbReference type="NCBI Taxonomy" id="1798805"/>
    <lineage>
        <taxon>Bacteria</taxon>
        <taxon>Pseudomonadati</taxon>
        <taxon>Pseudomonadota</taxon>
        <taxon>Alphaproteobacteria</taxon>
        <taxon>Hyphomicrobiales</taxon>
        <taxon>Rhizobiaceae</taxon>
        <taxon>Rhizobium/Agrobacterium group</taxon>
        <taxon>Pararhizobium</taxon>
    </lineage>
</organism>
<keyword evidence="1" id="KW-0812">Transmembrane</keyword>
<proteinExistence type="predicted"/>
<evidence type="ECO:0008006" key="4">
    <source>
        <dbReference type="Google" id="ProtNLM"/>
    </source>
</evidence>
<feature type="transmembrane region" description="Helical" evidence="1">
    <location>
        <begin position="15"/>
        <end position="36"/>
    </location>
</feature>
<name>A0A657LNM4_9HYPH</name>
<gene>
    <name evidence="2" type="ORF">AX760_06095</name>
</gene>
<reference evidence="2 3" key="1">
    <citation type="submission" date="2016-02" db="EMBL/GenBank/DDBJ databases">
        <title>Genome sequencing of a beta-galactosidase producing bacteria Rhizobium sp. 59.</title>
        <authorList>
            <person name="Wang D."/>
            <person name="Kot W."/>
            <person name="Qin Y."/>
            <person name="Hansen L."/>
            <person name="Naqvi K."/>
            <person name="Rensing C."/>
        </authorList>
    </citation>
    <scope>NUCLEOTIDE SEQUENCE [LARGE SCALE GENOMIC DNA]</scope>
    <source>
        <strain evidence="2 3">59</strain>
    </source>
</reference>
<dbReference type="EMBL" id="LSRP01000118">
    <property type="protein sequence ID" value="OJF92287.1"/>
    <property type="molecule type" value="Genomic_DNA"/>
</dbReference>
<dbReference type="RefSeq" id="WP_071834947.1">
    <property type="nucleotide sequence ID" value="NZ_LSRP01000118.1"/>
</dbReference>
<keyword evidence="1" id="KW-1133">Transmembrane helix</keyword>